<evidence type="ECO:0000313" key="2">
    <source>
        <dbReference type="EMBL" id="MDQ8196127.1"/>
    </source>
</evidence>
<dbReference type="EMBL" id="JARXIC010000047">
    <property type="protein sequence ID" value="MDQ8196127.1"/>
    <property type="molecule type" value="Genomic_DNA"/>
</dbReference>
<evidence type="ECO:0000313" key="3">
    <source>
        <dbReference type="Proteomes" id="UP001243717"/>
    </source>
</evidence>
<dbReference type="Pfam" id="PF09423">
    <property type="entry name" value="PhoD"/>
    <property type="match status" value="1"/>
</dbReference>
<dbReference type="Gene3D" id="3.60.21.70">
    <property type="entry name" value="PhoD-like phosphatase"/>
    <property type="match status" value="1"/>
</dbReference>
<proteinExistence type="predicted"/>
<reference evidence="2 3" key="1">
    <citation type="submission" date="2023-04" db="EMBL/GenBank/DDBJ databases">
        <title>A novel bacteria isolated from coastal sediment.</title>
        <authorList>
            <person name="Liu X.-J."/>
            <person name="Du Z.-J."/>
        </authorList>
    </citation>
    <scope>NUCLEOTIDE SEQUENCE [LARGE SCALE GENOMIC DNA]</scope>
    <source>
        <strain evidence="2 3">SDUM461004</strain>
    </source>
</reference>
<feature type="domain" description="PhoD-like phosphatase metallophosphatase" evidence="1">
    <location>
        <begin position="256"/>
        <end position="432"/>
    </location>
</feature>
<dbReference type="RefSeq" id="WP_308986566.1">
    <property type="nucleotide sequence ID" value="NZ_JARXIC010000047.1"/>
</dbReference>
<dbReference type="SUPFAM" id="SSF56300">
    <property type="entry name" value="Metallo-dependent phosphatases"/>
    <property type="match status" value="1"/>
</dbReference>
<name>A0ABU1AMW1_9BACT</name>
<dbReference type="Proteomes" id="UP001243717">
    <property type="component" value="Unassembled WGS sequence"/>
</dbReference>
<organism evidence="2 3">
    <name type="scientific">Thalassobacterium sedimentorum</name>
    <dbReference type="NCBI Taxonomy" id="3041258"/>
    <lineage>
        <taxon>Bacteria</taxon>
        <taxon>Pseudomonadati</taxon>
        <taxon>Verrucomicrobiota</taxon>
        <taxon>Opitutia</taxon>
        <taxon>Puniceicoccales</taxon>
        <taxon>Coraliomargaritaceae</taxon>
        <taxon>Thalassobacterium</taxon>
    </lineage>
</organism>
<dbReference type="InterPro" id="IPR029052">
    <property type="entry name" value="Metallo-depent_PP-like"/>
</dbReference>
<accession>A0ABU1AMW1</accession>
<dbReference type="InterPro" id="IPR038607">
    <property type="entry name" value="PhoD-like_sf"/>
</dbReference>
<sequence length="506" mass="56491">MKKSMQSVNQKTNENILAASGPVIGRRNFLAYAGMAAAGLVARPVWAEENSRIVSLRDAHKGTLEIDLRIMNQYRTQPQAVQDFYTKARAALTGPNPVETLAELCRSDKRVKVGGPMLGDLTATGVAVWMHLPEPLGVEVSVSPRAGGPSKKFTSEPGERFHWVRCEGLLADTGYSYVVTDSKGRRLGSGDFMTVPEGFSEESFQIAFGTCFHKVGLYRPELMQLVQERGNRAMLVLGDCAVDDRKCDYDLINADYVLRDLSPPWQQMVANVPVFTSWDDHDYWHDDASGTETRGQSIDVEGLRKMWQTQWNNPDREVERKGIYYDTHIGPVHFIALDTRSCRIIEERGELNSFLGEEQMNWLKQTLQESTASYILLSSGTMWTDYISAGKDSWGTWDTEGREEIFQLIDAKENSKVILLSGDRHGARGFAIPRPGNKKIYEFEAATLGGVPGPGPFGKDRSAQLFGLRSGSWAFGEFVFKTVNDVPQATFHLINERGETLETVVV</sequence>
<protein>
    <submittedName>
        <fullName evidence="2">Alkaline phosphatase D family protein</fullName>
    </submittedName>
</protein>
<dbReference type="PROSITE" id="PS51318">
    <property type="entry name" value="TAT"/>
    <property type="match status" value="1"/>
</dbReference>
<comment type="caution">
    <text evidence="2">The sequence shown here is derived from an EMBL/GenBank/DDBJ whole genome shotgun (WGS) entry which is preliminary data.</text>
</comment>
<keyword evidence="3" id="KW-1185">Reference proteome</keyword>
<gene>
    <name evidence="2" type="ORF">QEH59_16955</name>
</gene>
<dbReference type="InterPro" id="IPR018946">
    <property type="entry name" value="PhoD-like_MPP"/>
</dbReference>
<dbReference type="PANTHER" id="PTHR33987">
    <property type="entry name" value="CALCINEURIN-LIKE METALLO-PHOSPHOESTERASE SUPERFAMILY PROTEIN"/>
    <property type="match status" value="1"/>
</dbReference>
<dbReference type="InterPro" id="IPR006311">
    <property type="entry name" value="TAT_signal"/>
</dbReference>
<dbReference type="PANTHER" id="PTHR33987:SF1">
    <property type="entry name" value="CALCINEURIN-LIKE METALLO-PHOSPHOESTERASE SUPERFAMILY PROTEIN"/>
    <property type="match status" value="1"/>
</dbReference>
<evidence type="ECO:0000259" key="1">
    <source>
        <dbReference type="Pfam" id="PF09423"/>
    </source>
</evidence>